<evidence type="ECO:0000313" key="7">
    <source>
        <dbReference type="Proteomes" id="UP000823868"/>
    </source>
</evidence>
<evidence type="ECO:0000256" key="5">
    <source>
        <dbReference type="SAM" id="SignalP"/>
    </source>
</evidence>
<gene>
    <name evidence="6" type="ORF">H9841_10015</name>
</gene>
<dbReference type="Pfam" id="PF01547">
    <property type="entry name" value="SBP_bac_1"/>
    <property type="match status" value="1"/>
</dbReference>
<accession>A0A9D2BZD7</accession>
<comment type="subcellular location">
    <subcellularLocation>
        <location evidence="1">Periplasm</location>
    </subcellularLocation>
</comment>
<sequence length="127" mass="13816">MKKTVSLTVALALSAGLLAGCSGTASDPNSSGSGDRVVNVCSWGEYIDESLISDFEKQTGIKVNYQTVPSNEELYSILSLGGANYDVIVPSDYMISQLIEEDMLAELNYDNIPNFSLIDDRFKNLSY</sequence>
<evidence type="ECO:0000256" key="2">
    <source>
        <dbReference type="ARBA" id="ARBA00022448"/>
    </source>
</evidence>
<dbReference type="InterPro" id="IPR001188">
    <property type="entry name" value="Sperm_putr-bd"/>
</dbReference>
<proteinExistence type="predicted"/>
<dbReference type="PANTHER" id="PTHR30222:SF17">
    <property type="entry name" value="SPERMIDINE_PUTRESCINE-BINDING PERIPLASMIC PROTEIN"/>
    <property type="match status" value="1"/>
</dbReference>
<protein>
    <submittedName>
        <fullName evidence="6">Extracellular solute-binding protein</fullName>
    </submittedName>
</protein>
<evidence type="ECO:0000256" key="3">
    <source>
        <dbReference type="ARBA" id="ARBA00022729"/>
    </source>
</evidence>
<feature type="chain" id="PRO_5039278881" evidence="5">
    <location>
        <begin position="26"/>
        <end position="127"/>
    </location>
</feature>
<dbReference type="GO" id="GO:0019808">
    <property type="term" value="F:polyamine binding"/>
    <property type="evidence" value="ECO:0007669"/>
    <property type="project" value="InterPro"/>
</dbReference>
<dbReference type="SUPFAM" id="SSF53850">
    <property type="entry name" value="Periplasmic binding protein-like II"/>
    <property type="match status" value="1"/>
</dbReference>
<reference evidence="6" key="2">
    <citation type="submission" date="2021-04" db="EMBL/GenBank/DDBJ databases">
        <authorList>
            <person name="Gilroy R."/>
        </authorList>
    </citation>
    <scope>NUCLEOTIDE SEQUENCE</scope>
    <source>
        <strain evidence="6">ChiBcec16_6824</strain>
    </source>
</reference>
<evidence type="ECO:0000313" key="6">
    <source>
        <dbReference type="EMBL" id="HIY22217.1"/>
    </source>
</evidence>
<keyword evidence="4" id="KW-0574">Periplasm</keyword>
<feature type="non-terminal residue" evidence="6">
    <location>
        <position position="127"/>
    </location>
</feature>
<dbReference type="GO" id="GO:0042597">
    <property type="term" value="C:periplasmic space"/>
    <property type="evidence" value="ECO:0007669"/>
    <property type="project" value="UniProtKB-SubCell"/>
</dbReference>
<dbReference type="PROSITE" id="PS51257">
    <property type="entry name" value="PROKAR_LIPOPROTEIN"/>
    <property type="match status" value="1"/>
</dbReference>
<dbReference type="Proteomes" id="UP000823868">
    <property type="component" value="Unassembled WGS sequence"/>
</dbReference>
<dbReference type="EMBL" id="DXDX01000181">
    <property type="protein sequence ID" value="HIY22217.1"/>
    <property type="molecule type" value="Genomic_DNA"/>
</dbReference>
<dbReference type="AlphaFoldDB" id="A0A9D2BZD7"/>
<feature type="signal peptide" evidence="5">
    <location>
        <begin position="1"/>
        <end position="25"/>
    </location>
</feature>
<organism evidence="6 7">
    <name type="scientific">Candidatus Flavonifractor merdigallinarum</name>
    <dbReference type="NCBI Taxonomy" id="2838589"/>
    <lineage>
        <taxon>Bacteria</taxon>
        <taxon>Bacillati</taxon>
        <taxon>Bacillota</taxon>
        <taxon>Clostridia</taxon>
        <taxon>Eubacteriales</taxon>
        <taxon>Oscillospiraceae</taxon>
        <taxon>Flavonifractor</taxon>
    </lineage>
</organism>
<reference evidence="6" key="1">
    <citation type="journal article" date="2021" name="PeerJ">
        <title>Extensive microbial diversity within the chicken gut microbiome revealed by metagenomics and culture.</title>
        <authorList>
            <person name="Gilroy R."/>
            <person name="Ravi A."/>
            <person name="Getino M."/>
            <person name="Pursley I."/>
            <person name="Horton D.L."/>
            <person name="Alikhan N.F."/>
            <person name="Baker D."/>
            <person name="Gharbi K."/>
            <person name="Hall N."/>
            <person name="Watson M."/>
            <person name="Adriaenssens E.M."/>
            <person name="Foster-Nyarko E."/>
            <person name="Jarju S."/>
            <person name="Secka A."/>
            <person name="Antonio M."/>
            <person name="Oren A."/>
            <person name="Chaudhuri R.R."/>
            <person name="La Ragione R."/>
            <person name="Hildebrand F."/>
            <person name="Pallen M.J."/>
        </authorList>
    </citation>
    <scope>NUCLEOTIDE SEQUENCE</scope>
    <source>
        <strain evidence="6">ChiBcec16_6824</strain>
    </source>
</reference>
<evidence type="ECO:0000256" key="1">
    <source>
        <dbReference type="ARBA" id="ARBA00004418"/>
    </source>
</evidence>
<dbReference type="PANTHER" id="PTHR30222">
    <property type="entry name" value="SPERMIDINE/PUTRESCINE-BINDING PERIPLASMIC PROTEIN"/>
    <property type="match status" value="1"/>
</dbReference>
<dbReference type="Gene3D" id="3.40.190.10">
    <property type="entry name" value="Periplasmic binding protein-like II"/>
    <property type="match status" value="1"/>
</dbReference>
<dbReference type="GO" id="GO:0015846">
    <property type="term" value="P:polyamine transport"/>
    <property type="evidence" value="ECO:0007669"/>
    <property type="project" value="InterPro"/>
</dbReference>
<dbReference type="InterPro" id="IPR006059">
    <property type="entry name" value="SBP"/>
</dbReference>
<keyword evidence="2" id="KW-0813">Transport</keyword>
<dbReference type="PRINTS" id="PR00909">
    <property type="entry name" value="SPERMDNBNDNG"/>
</dbReference>
<keyword evidence="3 5" id="KW-0732">Signal</keyword>
<name>A0A9D2BZD7_9FIRM</name>
<comment type="caution">
    <text evidence="6">The sequence shown here is derived from an EMBL/GenBank/DDBJ whole genome shotgun (WGS) entry which is preliminary data.</text>
</comment>
<evidence type="ECO:0000256" key="4">
    <source>
        <dbReference type="ARBA" id="ARBA00022764"/>
    </source>
</evidence>